<keyword evidence="10" id="KW-1185">Reference proteome</keyword>
<comment type="similarity">
    <text evidence="2 6">Belongs to the YIP1 family.</text>
</comment>
<evidence type="ECO:0000256" key="5">
    <source>
        <dbReference type="ARBA" id="ARBA00023136"/>
    </source>
</evidence>
<evidence type="ECO:0000256" key="1">
    <source>
        <dbReference type="ARBA" id="ARBA00004141"/>
    </source>
</evidence>
<proteinExistence type="inferred from homology"/>
<feature type="transmembrane region" description="Helical" evidence="6">
    <location>
        <begin position="150"/>
        <end position="172"/>
    </location>
</feature>
<comment type="caution">
    <text evidence="9">The sequence shown here is derived from an EMBL/GenBank/DDBJ whole genome shotgun (WGS) entry which is preliminary data.</text>
</comment>
<dbReference type="InterPro" id="IPR006977">
    <property type="entry name" value="Yip1_dom"/>
</dbReference>
<evidence type="ECO:0000313" key="10">
    <source>
        <dbReference type="Proteomes" id="UP000780801"/>
    </source>
</evidence>
<evidence type="ECO:0000256" key="3">
    <source>
        <dbReference type="ARBA" id="ARBA00022692"/>
    </source>
</evidence>
<feature type="region of interest" description="Disordered" evidence="7">
    <location>
        <begin position="21"/>
        <end position="52"/>
    </location>
</feature>
<keyword evidence="3 6" id="KW-0812">Transmembrane</keyword>
<evidence type="ECO:0000313" key="9">
    <source>
        <dbReference type="EMBL" id="KAF9578782.1"/>
    </source>
</evidence>
<feature type="transmembrane region" description="Helical" evidence="6">
    <location>
        <begin position="242"/>
        <end position="263"/>
    </location>
</feature>
<comment type="subcellular location">
    <subcellularLocation>
        <location evidence="6">Golgi apparatus membrane</location>
        <topology evidence="6">Multi-pass membrane protein</topology>
    </subcellularLocation>
    <subcellularLocation>
        <location evidence="1">Membrane</location>
        <topology evidence="1">Multi-pass membrane protein</topology>
    </subcellularLocation>
</comment>
<evidence type="ECO:0000256" key="6">
    <source>
        <dbReference type="RuleBase" id="RU361264"/>
    </source>
</evidence>
<keyword evidence="5 6" id="KW-0472">Membrane</keyword>
<dbReference type="InterPro" id="IPR039765">
    <property type="entry name" value="Yip5/YIPF1/YIPF2"/>
</dbReference>
<dbReference type="PANTHER" id="PTHR12822:SF2">
    <property type="entry name" value="PROTEIN YIPF"/>
    <property type="match status" value="1"/>
</dbReference>
<evidence type="ECO:0000259" key="8">
    <source>
        <dbReference type="Pfam" id="PF04893"/>
    </source>
</evidence>
<evidence type="ECO:0000256" key="4">
    <source>
        <dbReference type="ARBA" id="ARBA00022989"/>
    </source>
</evidence>
<dbReference type="PANTHER" id="PTHR12822">
    <property type="entry name" value="PROTEIN YIPF"/>
    <property type="match status" value="1"/>
</dbReference>
<dbReference type="GO" id="GO:0000139">
    <property type="term" value="C:Golgi membrane"/>
    <property type="evidence" value="ECO:0007669"/>
    <property type="project" value="UniProtKB-SubCell"/>
</dbReference>
<protein>
    <recommendedName>
        <fullName evidence="6">Protein YIP</fullName>
    </recommendedName>
</protein>
<organism evidence="9 10">
    <name type="scientific">Lunasporangiospora selenospora</name>
    <dbReference type="NCBI Taxonomy" id="979761"/>
    <lineage>
        <taxon>Eukaryota</taxon>
        <taxon>Fungi</taxon>
        <taxon>Fungi incertae sedis</taxon>
        <taxon>Mucoromycota</taxon>
        <taxon>Mortierellomycotina</taxon>
        <taxon>Mortierellomycetes</taxon>
        <taxon>Mortierellales</taxon>
        <taxon>Mortierellaceae</taxon>
        <taxon>Lunasporangiospora</taxon>
    </lineage>
</organism>
<evidence type="ECO:0000256" key="7">
    <source>
        <dbReference type="SAM" id="MobiDB-lite"/>
    </source>
</evidence>
<feature type="domain" description="Yip1" evidence="8">
    <location>
        <begin position="95"/>
        <end position="258"/>
    </location>
</feature>
<sequence>MASKGAYSAIEIDDDELQFQTFESSASSPNATGNLSSNSNTPQQRPAGFSGGAFDPHRTIQDQVLSKPFWSVEYYSKFFDVDTSQVVERCTASIIPKESFNDVMAGSPDLYGPFWVSTTVILVLFVASSIVESINAYMKGTPYMYDFRQLTFAFGIIYSYAFLVPTIIWGGTKYLGCQPDLLELLALYGYSFTVWVPVSVFVILPIDWVRWLLVISAAGSSGMFLLKNLYPVLSRAEAHTSKIALISVILLHTILAIVLKHYFFVYDVLKAPAGNEGTKS</sequence>
<feature type="transmembrane region" description="Helical" evidence="6">
    <location>
        <begin position="114"/>
        <end position="138"/>
    </location>
</feature>
<accession>A0A9P6FNP2</accession>
<dbReference type="Proteomes" id="UP000780801">
    <property type="component" value="Unassembled WGS sequence"/>
</dbReference>
<gene>
    <name evidence="9" type="ORF">BGW38_005252</name>
</gene>
<keyword evidence="4 6" id="KW-1133">Transmembrane helix</keyword>
<feature type="transmembrane region" description="Helical" evidence="6">
    <location>
        <begin position="184"/>
        <end position="204"/>
    </location>
</feature>
<name>A0A9P6FNP2_9FUNG</name>
<feature type="compositionally biased region" description="Polar residues" evidence="7">
    <location>
        <begin position="21"/>
        <end position="44"/>
    </location>
</feature>
<dbReference type="GO" id="GO:0031267">
    <property type="term" value="F:small GTPase binding"/>
    <property type="evidence" value="ECO:0007669"/>
    <property type="project" value="InterPro"/>
</dbReference>
<reference evidence="9" key="1">
    <citation type="journal article" date="2020" name="Fungal Divers.">
        <title>Resolving the Mortierellaceae phylogeny through synthesis of multi-gene phylogenetics and phylogenomics.</title>
        <authorList>
            <person name="Vandepol N."/>
            <person name="Liber J."/>
            <person name="Desiro A."/>
            <person name="Na H."/>
            <person name="Kennedy M."/>
            <person name="Barry K."/>
            <person name="Grigoriev I.V."/>
            <person name="Miller A.N."/>
            <person name="O'Donnell K."/>
            <person name="Stajich J.E."/>
            <person name="Bonito G."/>
        </authorList>
    </citation>
    <scope>NUCLEOTIDE SEQUENCE</scope>
    <source>
        <strain evidence="9">KOD1015</strain>
    </source>
</reference>
<evidence type="ECO:0000256" key="2">
    <source>
        <dbReference type="ARBA" id="ARBA00010596"/>
    </source>
</evidence>
<dbReference type="Pfam" id="PF04893">
    <property type="entry name" value="Yip1"/>
    <property type="match status" value="1"/>
</dbReference>
<dbReference type="AlphaFoldDB" id="A0A9P6FNP2"/>
<feature type="transmembrane region" description="Helical" evidence="6">
    <location>
        <begin position="211"/>
        <end position="230"/>
    </location>
</feature>
<dbReference type="EMBL" id="JAABOA010003326">
    <property type="protein sequence ID" value="KAF9578782.1"/>
    <property type="molecule type" value="Genomic_DNA"/>
</dbReference>
<dbReference type="OrthoDB" id="10256463at2759"/>
<dbReference type="GO" id="GO:0016192">
    <property type="term" value="P:vesicle-mediated transport"/>
    <property type="evidence" value="ECO:0007669"/>
    <property type="project" value="InterPro"/>
</dbReference>